<dbReference type="Pfam" id="PF03070">
    <property type="entry name" value="TENA_THI-4"/>
    <property type="match status" value="1"/>
</dbReference>
<proteinExistence type="predicted"/>
<dbReference type="SUPFAM" id="SSF48613">
    <property type="entry name" value="Heme oxygenase-like"/>
    <property type="match status" value="1"/>
</dbReference>
<dbReference type="Gene3D" id="1.20.910.10">
    <property type="entry name" value="Heme oxygenase-like"/>
    <property type="match status" value="1"/>
</dbReference>
<comment type="caution">
    <text evidence="3">The sequence shown here is derived from an EMBL/GenBank/DDBJ whole genome shotgun (WGS) entry which is preliminary data.</text>
</comment>
<reference evidence="3 4" key="1">
    <citation type="submission" date="2019-11" db="EMBL/GenBank/DDBJ databases">
        <title>Acidiferrimicrobium australis gen. nov., sp. nov., an acidophilic and obligately heterotrophic, member of the Actinobacteria that catalyses dissimilatory oxido- reduction of iron isolated from metal-rich acidic water in Chile.</title>
        <authorList>
            <person name="Gonzalez D."/>
            <person name="Huber K."/>
            <person name="Hedrich S."/>
            <person name="Rojas-Villalobos C."/>
            <person name="Quatrini R."/>
            <person name="Dinamarca M.A."/>
            <person name="Schwarz A."/>
            <person name="Canales C."/>
            <person name="Nancucheo I."/>
        </authorList>
    </citation>
    <scope>NUCLEOTIDE SEQUENCE [LARGE SCALE GENOMIC DNA]</scope>
    <source>
        <strain evidence="3 4">USS-CCA1</strain>
    </source>
</reference>
<organism evidence="3 4">
    <name type="scientific">Acidiferrimicrobium australe</name>
    <dbReference type="NCBI Taxonomy" id="2664430"/>
    <lineage>
        <taxon>Bacteria</taxon>
        <taxon>Bacillati</taxon>
        <taxon>Actinomycetota</taxon>
        <taxon>Acidimicrobiia</taxon>
        <taxon>Acidimicrobiales</taxon>
        <taxon>Acidimicrobiaceae</taxon>
        <taxon>Acidiferrimicrobium</taxon>
    </lineage>
</organism>
<evidence type="ECO:0000256" key="1">
    <source>
        <dbReference type="ARBA" id="ARBA00004948"/>
    </source>
</evidence>
<dbReference type="InterPro" id="IPR050967">
    <property type="entry name" value="Thiamine_Salvage_TenA"/>
</dbReference>
<sequence length="234" mass="25213">MSAAPTPGFCERAWSATAGLQEQLVHHPFNEALAAGTLAPARFAYYLVQDSRYLKDFSVALAEAGRRSDVAAEAEFFAGSAQRALGVERALHAGYLSRLLGPGDAERVRTSAACGAYTAFLARAAAHQPYPVLVAALVPCFWVYRHVGQRILARTAAQADHPYRAWIDTYADAAFAAAVDQVKAIADRRAREAADQVPAMLAAFTAATRHERSFWDAAWSASLSDLPDPPYGTD</sequence>
<dbReference type="PANTHER" id="PTHR43198:SF2">
    <property type="entry name" value="SI:CH1073-67J19.1-RELATED"/>
    <property type="match status" value="1"/>
</dbReference>
<name>A0ABW9QVQ8_9ACTN</name>
<evidence type="ECO:0000259" key="2">
    <source>
        <dbReference type="Pfam" id="PF03070"/>
    </source>
</evidence>
<dbReference type="EMBL" id="WJHE01000783">
    <property type="protein sequence ID" value="MST33944.1"/>
    <property type="molecule type" value="Genomic_DNA"/>
</dbReference>
<gene>
    <name evidence="3" type="ORF">GHK86_14600</name>
</gene>
<accession>A0ABW9QVQ8</accession>
<comment type="pathway">
    <text evidence="1">Cofactor biosynthesis; thiamine diphosphate biosynthesis.</text>
</comment>
<dbReference type="PANTHER" id="PTHR43198">
    <property type="entry name" value="BIFUNCTIONAL TH2 PROTEIN"/>
    <property type="match status" value="1"/>
</dbReference>
<evidence type="ECO:0000313" key="4">
    <source>
        <dbReference type="Proteomes" id="UP000437736"/>
    </source>
</evidence>
<evidence type="ECO:0000313" key="3">
    <source>
        <dbReference type="EMBL" id="MST33944.1"/>
    </source>
</evidence>
<dbReference type="InterPro" id="IPR004305">
    <property type="entry name" value="Thiaminase-2/PQQC"/>
</dbReference>
<protein>
    <submittedName>
        <fullName evidence="3">Thiaminase II</fullName>
    </submittedName>
</protein>
<dbReference type="Proteomes" id="UP000437736">
    <property type="component" value="Unassembled WGS sequence"/>
</dbReference>
<feature type="domain" description="Thiaminase-2/PQQC" evidence="2">
    <location>
        <begin position="18"/>
        <end position="220"/>
    </location>
</feature>
<dbReference type="InterPro" id="IPR016084">
    <property type="entry name" value="Haem_Oase-like_multi-hlx"/>
</dbReference>
<dbReference type="CDD" id="cd19365">
    <property type="entry name" value="TenA_C-like"/>
    <property type="match status" value="1"/>
</dbReference>
<keyword evidence="4" id="KW-1185">Reference proteome</keyword>